<protein>
    <submittedName>
        <fullName evidence="1">Uncharacterized protein</fullName>
    </submittedName>
</protein>
<dbReference type="STRING" id="13706.A0A1X2HNA0"/>
<dbReference type="InParanoid" id="A0A1X2HNA0"/>
<comment type="caution">
    <text evidence="1">The sequence shown here is derived from an EMBL/GenBank/DDBJ whole genome shotgun (WGS) entry which is preliminary data.</text>
</comment>
<proteinExistence type="predicted"/>
<accession>A0A1X2HNA0</accession>
<gene>
    <name evidence="1" type="ORF">BCR43DRAFT_419420</name>
</gene>
<dbReference type="OMA" id="KCCDNYD"/>
<name>A0A1X2HNA0_SYNRA</name>
<organism evidence="1 2">
    <name type="scientific">Syncephalastrum racemosum</name>
    <name type="common">Filamentous fungus</name>
    <dbReference type="NCBI Taxonomy" id="13706"/>
    <lineage>
        <taxon>Eukaryota</taxon>
        <taxon>Fungi</taxon>
        <taxon>Fungi incertae sedis</taxon>
        <taxon>Mucoromycota</taxon>
        <taxon>Mucoromycotina</taxon>
        <taxon>Mucoromycetes</taxon>
        <taxon>Mucorales</taxon>
        <taxon>Syncephalastraceae</taxon>
        <taxon>Syncephalastrum</taxon>
    </lineage>
</organism>
<feature type="non-terminal residue" evidence="1">
    <location>
        <position position="1"/>
    </location>
</feature>
<dbReference type="OrthoDB" id="3044029at2759"/>
<evidence type="ECO:0000313" key="2">
    <source>
        <dbReference type="Proteomes" id="UP000242180"/>
    </source>
</evidence>
<reference evidence="1 2" key="1">
    <citation type="submission" date="2016-07" db="EMBL/GenBank/DDBJ databases">
        <title>Pervasive Adenine N6-methylation of Active Genes in Fungi.</title>
        <authorList>
            <consortium name="DOE Joint Genome Institute"/>
            <person name="Mondo S.J."/>
            <person name="Dannebaum R.O."/>
            <person name="Kuo R.C."/>
            <person name="Labutti K."/>
            <person name="Haridas S."/>
            <person name="Kuo A."/>
            <person name="Salamov A."/>
            <person name="Ahrendt S.R."/>
            <person name="Lipzen A."/>
            <person name="Sullivan W."/>
            <person name="Andreopoulos W.B."/>
            <person name="Clum A."/>
            <person name="Lindquist E."/>
            <person name="Daum C."/>
            <person name="Ramamoorthy G.K."/>
            <person name="Gryganskyi A."/>
            <person name="Culley D."/>
            <person name="Magnuson J.K."/>
            <person name="James T.Y."/>
            <person name="O'Malley M.A."/>
            <person name="Stajich J.E."/>
            <person name="Spatafora J.W."/>
            <person name="Visel A."/>
            <person name="Grigoriev I.V."/>
        </authorList>
    </citation>
    <scope>NUCLEOTIDE SEQUENCE [LARGE SCALE GENOMIC DNA]</scope>
    <source>
        <strain evidence="1 2">NRRL 2496</strain>
    </source>
</reference>
<sequence>STNIQVKSASSFCTYLPAKPGLEIGGTEGSAEPFCTDASLAGSAGHAMPSGFIKTAHFQKTSTYSQITGTINRAAYKLSASDGGGQYDNRNEEATCNGYKYWVNLIEPDIERFCIRCCQKSSDCNLGRSEYGCERVVPGDYS</sequence>
<feature type="non-terminal residue" evidence="1">
    <location>
        <position position="142"/>
    </location>
</feature>
<dbReference type="EMBL" id="MCGN01000002">
    <property type="protein sequence ID" value="ORZ00837.1"/>
    <property type="molecule type" value="Genomic_DNA"/>
</dbReference>
<dbReference type="Proteomes" id="UP000242180">
    <property type="component" value="Unassembled WGS sequence"/>
</dbReference>
<dbReference type="AlphaFoldDB" id="A0A1X2HNA0"/>
<evidence type="ECO:0000313" key="1">
    <source>
        <dbReference type="EMBL" id="ORZ00837.1"/>
    </source>
</evidence>
<keyword evidence="2" id="KW-1185">Reference proteome</keyword>